<name>A0A166AM69_9AGAM</name>
<dbReference type="STRING" id="436010.A0A166AM69"/>
<accession>A0A166AM69</accession>
<feature type="transmembrane region" description="Helical" evidence="1">
    <location>
        <begin position="12"/>
        <end position="32"/>
    </location>
</feature>
<keyword evidence="3" id="KW-1185">Reference proteome</keyword>
<organism evidence="2 3">
    <name type="scientific">Athelia psychrophila</name>
    <dbReference type="NCBI Taxonomy" id="1759441"/>
    <lineage>
        <taxon>Eukaryota</taxon>
        <taxon>Fungi</taxon>
        <taxon>Dikarya</taxon>
        <taxon>Basidiomycota</taxon>
        <taxon>Agaricomycotina</taxon>
        <taxon>Agaricomycetes</taxon>
        <taxon>Agaricomycetidae</taxon>
        <taxon>Atheliales</taxon>
        <taxon>Atheliaceae</taxon>
        <taxon>Athelia</taxon>
    </lineage>
</organism>
<feature type="non-terminal residue" evidence="2">
    <location>
        <position position="1"/>
    </location>
</feature>
<reference evidence="2 3" key="1">
    <citation type="journal article" date="2016" name="Mol. Biol. Evol.">
        <title>Comparative Genomics of Early-Diverging Mushroom-Forming Fungi Provides Insights into the Origins of Lignocellulose Decay Capabilities.</title>
        <authorList>
            <person name="Nagy L.G."/>
            <person name="Riley R."/>
            <person name="Tritt A."/>
            <person name="Adam C."/>
            <person name="Daum C."/>
            <person name="Floudas D."/>
            <person name="Sun H."/>
            <person name="Yadav J.S."/>
            <person name="Pangilinan J."/>
            <person name="Larsson K.H."/>
            <person name="Matsuura K."/>
            <person name="Barry K."/>
            <person name="Labutti K."/>
            <person name="Kuo R."/>
            <person name="Ohm R.A."/>
            <person name="Bhattacharya S.S."/>
            <person name="Shirouzu T."/>
            <person name="Yoshinaga Y."/>
            <person name="Martin F.M."/>
            <person name="Grigoriev I.V."/>
            <person name="Hibbett D.S."/>
        </authorList>
    </citation>
    <scope>NUCLEOTIDE SEQUENCE [LARGE SCALE GENOMIC DNA]</scope>
    <source>
        <strain evidence="2 3">CBS 109695</strain>
    </source>
</reference>
<evidence type="ECO:0000256" key="1">
    <source>
        <dbReference type="SAM" id="Phobius"/>
    </source>
</evidence>
<sequence>TSDTCENIHSCRTMVGIITSCLVTIFACVWVAVHPNIPGPQQSWISRQIESVKVIVVTLVVPEWVLAWAVRQFLQARR</sequence>
<keyword evidence="1" id="KW-0812">Transmembrane</keyword>
<dbReference type="EMBL" id="KV417658">
    <property type="protein sequence ID" value="KZP11755.1"/>
    <property type="molecule type" value="Genomic_DNA"/>
</dbReference>
<dbReference type="AlphaFoldDB" id="A0A166AM69"/>
<dbReference type="PANTHER" id="PTHR35043">
    <property type="entry name" value="TRANSCRIPTION FACTOR DOMAIN-CONTAINING PROTEIN"/>
    <property type="match status" value="1"/>
</dbReference>
<keyword evidence="1" id="KW-0472">Membrane</keyword>
<proteinExistence type="predicted"/>
<dbReference type="Proteomes" id="UP000076532">
    <property type="component" value="Unassembled WGS sequence"/>
</dbReference>
<dbReference type="OrthoDB" id="9451547at2759"/>
<evidence type="ECO:0000313" key="3">
    <source>
        <dbReference type="Proteomes" id="UP000076532"/>
    </source>
</evidence>
<feature type="transmembrane region" description="Helical" evidence="1">
    <location>
        <begin position="52"/>
        <end position="70"/>
    </location>
</feature>
<feature type="non-terminal residue" evidence="2">
    <location>
        <position position="78"/>
    </location>
</feature>
<keyword evidence="1" id="KW-1133">Transmembrane helix</keyword>
<evidence type="ECO:0000313" key="2">
    <source>
        <dbReference type="EMBL" id="KZP11755.1"/>
    </source>
</evidence>
<protein>
    <submittedName>
        <fullName evidence="2">Uncharacterized protein</fullName>
    </submittedName>
</protein>
<gene>
    <name evidence="2" type="ORF">FIBSPDRAFT_716243</name>
</gene>
<dbReference type="PANTHER" id="PTHR35043:SF7">
    <property type="entry name" value="TRANSCRIPTION FACTOR DOMAIN-CONTAINING PROTEIN"/>
    <property type="match status" value="1"/>
</dbReference>